<dbReference type="PANTHER" id="PTHR24220:SF86">
    <property type="entry name" value="ABC TRANSPORTER ABCH.1"/>
    <property type="match status" value="1"/>
</dbReference>
<evidence type="ECO:0000256" key="3">
    <source>
        <dbReference type="ARBA" id="ARBA00022840"/>
    </source>
</evidence>
<dbReference type="AlphaFoldDB" id="E3JAF8"/>
<dbReference type="OrthoDB" id="9802264at2"/>
<dbReference type="Proteomes" id="UP000002484">
    <property type="component" value="Chromosome"/>
</dbReference>
<dbReference type="GO" id="GO:0016887">
    <property type="term" value="F:ATP hydrolysis activity"/>
    <property type="evidence" value="ECO:0007669"/>
    <property type="project" value="InterPro"/>
</dbReference>
<keyword evidence="3" id="KW-0067">ATP-binding</keyword>
<dbReference type="InParanoid" id="E3JAF8"/>
<evidence type="ECO:0000313" key="6">
    <source>
        <dbReference type="EMBL" id="ADP81009.1"/>
    </source>
</evidence>
<feature type="compositionally biased region" description="Low complexity" evidence="4">
    <location>
        <begin position="251"/>
        <end position="281"/>
    </location>
</feature>
<evidence type="ECO:0000259" key="5">
    <source>
        <dbReference type="PROSITE" id="PS50893"/>
    </source>
</evidence>
<reference evidence="6 7" key="1">
    <citation type="submission" date="2010-10" db="EMBL/GenBank/DDBJ databases">
        <title>Complete sequence of Frankia sp. EuI1c.</title>
        <authorList>
            <consortium name="US DOE Joint Genome Institute"/>
            <person name="Lucas S."/>
            <person name="Copeland A."/>
            <person name="Lapidus A."/>
            <person name="Cheng J.-F."/>
            <person name="Bruce D."/>
            <person name="Goodwin L."/>
            <person name="Pitluck S."/>
            <person name="Chertkov O."/>
            <person name="Detter J.C."/>
            <person name="Han C."/>
            <person name="Tapia R."/>
            <person name="Land M."/>
            <person name="Hauser L."/>
            <person name="Jeffries C."/>
            <person name="Kyrpides N."/>
            <person name="Ivanova N."/>
            <person name="Mikhailova N."/>
            <person name="Beauchemin N."/>
            <person name="Sen A."/>
            <person name="Sur S.A."/>
            <person name="Gtari M."/>
            <person name="Wall L."/>
            <person name="Tisa L."/>
            <person name="Woyke T."/>
        </authorList>
    </citation>
    <scope>NUCLEOTIDE SEQUENCE [LARGE SCALE GENOMIC DNA]</scope>
    <source>
        <strain evidence="7">DSM 45817 / CECT 9037 / EuI1c</strain>
    </source>
</reference>
<dbReference type="FunFam" id="3.40.50.300:FF:000032">
    <property type="entry name" value="Export ABC transporter ATP-binding protein"/>
    <property type="match status" value="1"/>
</dbReference>
<protein>
    <submittedName>
        <fullName evidence="6">ABC transporter related protein</fullName>
    </submittedName>
</protein>
<dbReference type="GO" id="GO:0022857">
    <property type="term" value="F:transmembrane transporter activity"/>
    <property type="evidence" value="ECO:0007669"/>
    <property type="project" value="UniProtKB-ARBA"/>
</dbReference>
<sequence>MYKLTGVSKTYSNGKKRVDALQGVDLTIDDGQLVAIQGPTGGGKSTLLQMLGALDRPTAGSVLLGDQDLARASAARLTKLRASEVGIVFQGFNLIPTLTAQENVEAALVPLGIRKAQRRERAAAALASVGLADRAAHRPAELSGGQQQRVAIARALVKNPKVLLADEPTGNLDEETRDEIVALLEGLWRDQGLTLVIVTHDSQVASRAQRRLQLTRGALREAGPGKNAATRPAPAADEATAWSRPAERTAVEPAAVEPAAVEADAVAPPVPAAVEPAAVEPATRDADAVAPSEPVTVESAALEPDPETSA</sequence>
<dbReference type="HOGENOM" id="CLU_000604_1_22_11"/>
<dbReference type="STRING" id="298654.FraEuI1c_2984"/>
<organism evidence="6 7">
    <name type="scientific">Pseudofrankia inefficax (strain DSM 45817 / CECT 9037 / DDB 130130 / EuI1c)</name>
    <name type="common">Frankia inefficax</name>
    <dbReference type="NCBI Taxonomy" id="298654"/>
    <lineage>
        <taxon>Bacteria</taxon>
        <taxon>Bacillati</taxon>
        <taxon>Actinomycetota</taxon>
        <taxon>Actinomycetes</taxon>
        <taxon>Frankiales</taxon>
        <taxon>Frankiaceae</taxon>
        <taxon>Pseudofrankia</taxon>
    </lineage>
</organism>
<dbReference type="eggNOG" id="COG1136">
    <property type="taxonomic scope" value="Bacteria"/>
</dbReference>
<dbReference type="GO" id="GO:0005524">
    <property type="term" value="F:ATP binding"/>
    <property type="evidence" value="ECO:0007669"/>
    <property type="project" value="UniProtKB-KW"/>
</dbReference>
<dbReference type="Gene3D" id="3.40.50.300">
    <property type="entry name" value="P-loop containing nucleotide triphosphate hydrolases"/>
    <property type="match status" value="1"/>
</dbReference>
<dbReference type="Pfam" id="PF00005">
    <property type="entry name" value="ABC_tran"/>
    <property type="match status" value="1"/>
</dbReference>
<keyword evidence="2" id="KW-0547">Nucleotide-binding</keyword>
<dbReference type="CDD" id="cd03255">
    <property type="entry name" value="ABC_MJ0796_LolCDE_FtsE"/>
    <property type="match status" value="1"/>
</dbReference>
<dbReference type="SMART" id="SM00382">
    <property type="entry name" value="AAA"/>
    <property type="match status" value="1"/>
</dbReference>
<dbReference type="GO" id="GO:0005886">
    <property type="term" value="C:plasma membrane"/>
    <property type="evidence" value="ECO:0007669"/>
    <property type="project" value="TreeGrafter"/>
</dbReference>
<dbReference type="PROSITE" id="PS00211">
    <property type="entry name" value="ABC_TRANSPORTER_1"/>
    <property type="match status" value="1"/>
</dbReference>
<dbReference type="KEGG" id="fri:FraEuI1c_2984"/>
<dbReference type="EMBL" id="CP002299">
    <property type="protein sequence ID" value="ADP81009.1"/>
    <property type="molecule type" value="Genomic_DNA"/>
</dbReference>
<dbReference type="InterPro" id="IPR003593">
    <property type="entry name" value="AAA+_ATPase"/>
</dbReference>
<dbReference type="InterPro" id="IPR015854">
    <property type="entry name" value="ABC_transpr_LolD-like"/>
</dbReference>
<dbReference type="InterPro" id="IPR027417">
    <property type="entry name" value="P-loop_NTPase"/>
</dbReference>
<evidence type="ECO:0000256" key="4">
    <source>
        <dbReference type="SAM" id="MobiDB-lite"/>
    </source>
</evidence>
<name>E3JAF8_PSEI1</name>
<evidence type="ECO:0000256" key="2">
    <source>
        <dbReference type="ARBA" id="ARBA00022741"/>
    </source>
</evidence>
<evidence type="ECO:0000313" key="7">
    <source>
        <dbReference type="Proteomes" id="UP000002484"/>
    </source>
</evidence>
<dbReference type="PROSITE" id="PS50893">
    <property type="entry name" value="ABC_TRANSPORTER_2"/>
    <property type="match status" value="1"/>
</dbReference>
<feature type="domain" description="ABC transporter" evidence="5">
    <location>
        <begin position="2"/>
        <end position="241"/>
    </location>
</feature>
<dbReference type="InterPro" id="IPR017911">
    <property type="entry name" value="MacB-like_ATP-bd"/>
</dbReference>
<feature type="compositionally biased region" description="Low complexity" evidence="4">
    <location>
        <begin position="228"/>
        <end position="241"/>
    </location>
</feature>
<dbReference type="InterPro" id="IPR003439">
    <property type="entry name" value="ABC_transporter-like_ATP-bd"/>
</dbReference>
<dbReference type="PANTHER" id="PTHR24220">
    <property type="entry name" value="IMPORT ATP-BINDING PROTEIN"/>
    <property type="match status" value="1"/>
</dbReference>
<gene>
    <name evidence="6" type="ordered locus">FraEuI1c_2984</name>
</gene>
<keyword evidence="1" id="KW-0813">Transport</keyword>
<accession>E3JAF8</accession>
<dbReference type="InterPro" id="IPR017871">
    <property type="entry name" value="ABC_transporter-like_CS"/>
</dbReference>
<evidence type="ECO:0000256" key="1">
    <source>
        <dbReference type="ARBA" id="ARBA00022448"/>
    </source>
</evidence>
<keyword evidence="7" id="KW-1185">Reference proteome</keyword>
<feature type="region of interest" description="Disordered" evidence="4">
    <location>
        <begin position="216"/>
        <end position="310"/>
    </location>
</feature>
<dbReference type="SUPFAM" id="SSF52540">
    <property type="entry name" value="P-loop containing nucleoside triphosphate hydrolases"/>
    <property type="match status" value="1"/>
</dbReference>
<dbReference type="GO" id="GO:0098796">
    <property type="term" value="C:membrane protein complex"/>
    <property type="evidence" value="ECO:0007669"/>
    <property type="project" value="UniProtKB-ARBA"/>
</dbReference>
<proteinExistence type="predicted"/>